<organism evidence="1 2">
    <name type="scientific">Xylella fastidiosa (strain M23)</name>
    <dbReference type="NCBI Taxonomy" id="405441"/>
    <lineage>
        <taxon>Bacteria</taxon>
        <taxon>Pseudomonadati</taxon>
        <taxon>Pseudomonadota</taxon>
        <taxon>Gammaproteobacteria</taxon>
        <taxon>Lysobacterales</taxon>
        <taxon>Lysobacteraceae</taxon>
        <taxon>Xylella</taxon>
    </lineage>
</organism>
<accession>B2I9C4</accession>
<protein>
    <submittedName>
        <fullName evidence="1">Uncharacterized protein</fullName>
    </submittedName>
</protein>
<dbReference type="EMBL" id="CP001011">
    <property type="protein sequence ID" value="ACB93379.1"/>
    <property type="molecule type" value="Genomic_DNA"/>
</dbReference>
<proteinExistence type="predicted"/>
<dbReference type="Proteomes" id="UP000001698">
    <property type="component" value="Chromosome"/>
</dbReference>
<gene>
    <name evidence="1" type="ordered locus">XfasM23_1980</name>
</gene>
<name>B2I9C4_XYLF2</name>
<evidence type="ECO:0000313" key="2">
    <source>
        <dbReference type="Proteomes" id="UP000001698"/>
    </source>
</evidence>
<sequence>MVRLSLCKLFSGVDNRYFRIAVFVTQDAPHSVGWVIAMLVMDAQRGDVRLSLISM</sequence>
<dbReference type="AlphaFoldDB" id="B2I9C4"/>
<evidence type="ECO:0000313" key="1">
    <source>
        <dbReference type="EMBL" id="ACB93379.1"/>
    </source>
</evidence>
<dbReference type="KEGG" id="xfn:XfasM23_1980"/>
<reference evidence="1 2" key="1">
    <citation type="journal article" date="2010" name="J. Bacteriol.">
        <title>Whole genome sequences of two Xylella fastidiosa strains (M12 and M23) causing almond leaf scorch disease in California.</title>
        <authorList>
            <person name="Chen J."/>
            <person name="Xie G."/>
            <person name="Han S."/>
            <person name="Chertkov O."/>
            <person name="Sims D."/>
            <person name="Civerolo E.L."/>
        </authorList>
    </citation>
    <scope>NUCLEOTIDE SEQUENCE [LARGE SCALE GENOMIC DNA]</scope>
    <source>
        <strain evidence="1 2">M23</strain>
    </source>
</reference>
<dbReference type="HOGENOM" id="CLU_3031521_0_0_6"/>